<reference evidence="2" key="1">
    <citation type="journal article" date="2023" name="bioRxiv">
        <title>Improved chromosome-level genome assembly for marigold (Tagetes erecta).</title>
        <authorList>
            <person name="Jiang F."/>
            <person name="Yuan L."/>
            <person name="Wang S."/>
            <person name="Wang H."/>
            <person name="Xu D."/>
            <person name="Wang A."/>
            <person name="Fan W."/>
        </authorList>
    </citation>
    <scope>NUCLEOTIDE SEQUENCE</scope>
    <source>
        <strain evidence="2">WSJ</strain>
        <tissue evidence="2">Leaf</tissue>
    </source>
</reference>
<dbReference type="EMBL" id="JAUHHV010000009">
    <property type="protein sequence ID" value="KAK1413295.1"/>
    <property type="molecule type" value="Genomic_DNA"/>
</dbReference>
<keyword evidence="1" id="KW-1133">Transmembrane helix</keyword>
<gene>
    <name evidence="2" type="ORF">QVD17_35067</name>
</gene>
<protein>
    <submittedName>
        <fullName evidence="2">Uncharacterized protein</fullName>
    </submittedName>
</protein>
<accession>A0AAD8NEV0</accession>
<dbReference type="Proteomes" id="UP001229421">
    <property type="component" value="Unassembled WGS sequence"/>
</dbReference>
<keyword evidence="3" id="KW-1185">Reference proteome</keyword>
<proteinExistence type="predicted"/>
<dbReference type="AlphaFoldDB" id="A0AAD8NEV0"/>
<keyword evidence="1" id="KW-0812">Transmembrane</keyword>
<comment type="caution">
    <text evidence="2">The sequence shown here is derived from an EMBL/GenBank/DDBJ whole genome shotgun (WGS) entry which is preliminary data.</text>
</comment>
<evidence type="ECO:0000256" key="1">
    <source>
        <dbReference type="SAM" id="Phobius"/>
    </source>
</evidence>
<feature type="transmembrane region" description="Helical" evidence="1">
    <location>
        <begin position="30"/>
        <end position="47"/>
    </location>
</feature>
<organism evidence="2 3">
    <name type="scientific">Tagetes erecta</name>
    <name type="common">African marigold</name>
    <dbReference type="NCBI Taxonomy" id="13708"/>
    <lineage>
        <taxon>Eukaryota</taxon>
        <taxon>Viridiplantae</taxon>
        <taxon>Streptophyta</taxon>
        <taxon>Embryophyta</taxon>
        <taxon>Tracheophyta</taxon>
        <taxon>Spermatophyta</taxon>
        <taxon>Magnoliopsida</taxon>
        <taxon>eudicotyledons</taxon>
        <taxon>Gunneridae</taxon>
        <taxon>Pentapetalae</taxon>
        <taxon>asterids</taxon>
        <taxon>campanulids</taxon>
        <taxon>Asterales</taxon>
        <taxon>Asteraceae</taxon>
        <taxon>Asteroideae</taxon>
        <taxon>Heliantheae alliance</taxon>
        <taxon>Tageteae</taxon>
        <taxon>Tagetes</taxon>
    </lineage>
</organism>
<evidence type="ECO:0000313" key="3">
    <source>
        <dbReference type="Proteomes" id="UP001229421"/>
    </source>
</evidence>
<name>A0AAD8NEV0_TARER</name>
<evidence type="ECO:0000313" key="2">
    <source>
        <dbReference type="EMBL" id="KAK1413295.1"/>
    </source>
</evidence>
<keyword evidence="1" id="KW-0472">Membrane</keyword>
<sequence>MRSRAYMNNVPPNWYSIVEVLIARAKSKRLINVLGPILVVATAYFMWQERNNRMFSDLSSPPDSLCDAITDVIHYRLMGLKLKRTIQVVRLLEERNVHGESLFDDRGGRFY</sequence>